<proteinExistence type="predicted"/>
<dbReference type="AlphaFoldDB" id="A0A1V8SQD0"/>
<evidence type="ECO:0000313" key="2">
    <source>
        <dbReference type="EMBL" id="OQO01366.1"/>
    </source>
</evidence>
<sequence length="119" mass="13132">MRLTKAIGFTLGLVYASTHALRVHHDAASLAAGLPKSSIAFDDPPPPAMRLMRRQRPTALDSADHKREDNFETTTKTHTTHSTVQSTVTIVPTTTISVHGRPLYWHPTKQQQRHGTSNG</sequence>
<gene>
    <name evidence="2" type="ORF">B0A48_12921</name>
</gene>
<evidence type="ECO:0000313" key="3">
    <source>
        <dbReference type="Proteomes" id="UP000192596"/>
    </source>
</evidence>
<evidence type="ECO:0000256" key="1">
    <source>
        <dbReference type="SAM" id="MobiDB-lite"/>
    </source>
</evidence>
<protein>
    <submittedName>
        <fullName evidence="2">Uncharacterized protein</fullName>
    </submittedName>
</protein>
<feature type="compositionally biased region" description="Low complexity" evidence="1">
    <location>
        <begin position="73"/>
        <end position="84"/>
    </location>
</feature>
<comment type="caution">
    <text evidence="2">The sequence shown here is derived from an EMBL/GenBank/DDBJ whole genome shotgun (WGS) entry which is preliminary data.</text>
</comment>
<reference evidence="3" key="1">
    <citation type="submission" date="2017-03" db="EMBL/GenBank/DDBJ databases">
        <title>Genomes of endolithic fungi from Antarctica.</title>
        <authorList>
            <person name="Coleine C."/>
            <person name="Masonjones S."/>
            <person name="Stajich J.E."/>
        </authorList>
    </citation>
    <scope>NUCLEOTIDE SEQUENCE [LARGE SCALE GENOMIC DNA]</scope>
    <source>
        <strain evidence="3">CCFEE 5527</strain>
    </source>
</reference>
<accession>A0A1V8SQD0</accession>
<dbReference type="EMBL" id="NAJO01000031">
    <property type="protein sequence ID" value="OQO01366.1"/>
    <property type="molecule type" value="Genomic_DNA"/>
</dbReference>
<organism evidence="2 3">
    <name type="scientific">Cryoendolithus antarcticus</name>
    <dbReference type="NCBI Taxonomy" id="1507870"/>
    <lineage>
        <taxon>Eukaryota</taxon>
        <taxon>Fungi</taxon>
        <taxon>Dikarya</taxon>
        <taxon>Ascomycota</taxon>
        <taxon>Pezizomycotina</taxon>
        <taxon>Dothideomycetes</taxon>
        <taxon>Dothideomycetidae</taxon>
        <taxon>Cladosporiales</taxon>
        <taxon>Cladosporiaceae</taxon>
        <taxon>Cryoendolithus</taxon>
    </lineage>
</organism>
<feature type="region of interest" description="Disordered" evidence="1">
    <location>
        <begin position="57"/>
        <end position="84"/>
    </location>
</feature>
<keyword evidence="3" id="KW-1185">Reference proteome</keyword>
<name>A0A1V8SQD0_9PEZI</name>
<dbReference type="InParanoid" id="A0A1V8SQD0"/>
<dbReference type="Proteomes" id="UP000192596">
    <property type="component" value="Unassembled WGS sequence"/>
</dbReference>